<sequence>MIVRHFLRWIQTAPAGDRADATSALARAYLHSDLTPGDRAAAEAAMIVLLDDPSPLVRRALAEALAASEDAPHTVLAGLLQDQPEIAAIVARHSPLLLDAELVDLVGTGEPLVQYAVARRREVPAPVAAAIAEVGCLEACLAVVSLEAADVPAFSIDRIVERFGDQAEIREALFRRDDLTAGARQALVVKLSEALSAFVSDRAWLARERAGRIVKEASEKATVVIAAAVRGDALRPLARHLRQSGQLTTGLVLRALLSGHVRLFEEALAELSGLTARRVAGLVNDRRGAGFRALYDKAGLPAAAYPAFGAALDAWHADGAGRGGDAQLRRRMVERVLTAYAPLAANDLDQLLALLRRFAAEAARDEARAFTEDLIAGRDARDDDDLAFPLSAAA</sequence>
<dbReference type="AlphaFoldDB" id="A0A4D7B562"/>
<dbReference type="PIRSF" id="PIRSF035865">
    <property type="entry name" value="UCP035865"/>
    <property type="match status" value="1"/>
</dbReference>
<evidence type="ECO:0000313" key="1">
    <source>
        <dbReference type="EMBL" id="QCI68121.1"/>
    </source>
</evidence>
<accession>A0A4D7B562</accession>
<dbReference type="EMBL" id="CP039690">
    <property type="protein sequence ID" value="QCI68121.1"/>
    <property type="molecule type" value="Genomic_DNA"/>
</dbReference>
<gene>
    <name evidence="1" type="ORF">E8M01_30145</name>
</gene>
<protein>
    <submittedName>
        <fullName evidence="1">DUF2336 domain-containing protein</fullName>
    </submittedName>
</protein>
<dbReference type="InterPro" id="IPR014598">
    <property type="entry name" value="UCP035865"/>
</dbReference>
<dbReference type="Pfam" id="PF10098">
    <property type="entry name" value="DUF2336"/>
    <property type="match status" value="1"/>
</dbReference>
<keyword evidence="2" id="KW-1185">Reference proteome</keyword>
<proteinExistence type="predicted"/>
<organism evidence="1 2">
    <name type="scientific">Phreatobacter stygius</name>
    <dbReference type="NCBI Taxonomy" id="1940610"/>
    <lineage>
        <taxon>Bacteria</taxon>
        <taxon>Pseudomonadati</taxon>
        <taxon>Pseudomonadota</taxon>
        <taxon>Alphaproteobacteria</taxon>
        <taxon>Hyphomicrobiales</taxon>
        <taxon>Phreatobacteraceae</taxon>
        <taxon>Phreatobacter</taxon>
    </lineage>
</organism>
<name>A0A4D7B562_9HYPH</name>
<dbReference type="OrthoDB" id="9798569at2"/>
<dbReference type="KEGG" id="pstg:E8M01_30145"/>
<reference evidence="1 2" key="1">
    <citation type="submission" date="2019-04" db="EMBL/GenBank/DDBJ databases">
        <title>Phreatobacter aquaticus sp. nov.</title>
        <authorList>
            <person name="Choi A."/>
        </authorList>
    </citation>
    <scope>NUCLEOTIDE SEQUENCE [LARGE SCALE GENOMIC DNA]</scope>
    <source>
        <strain evidence="1 2">KCTC 52518</strain>
    </source>
</reference>
<dbReference type="Proteomes" id="UP000298781">
    <property type="component" value="Chromosome"/>
</dbReference>
<evidence type="ECO:0000313" key="2">
    <source>
        <dbReference type="Proteomes" id="UP000298781"/>
    </source>
</evidence>
<dbReference type="RefSeq" id="WP_136963541.1">
    <property type="nucleotide sequence ID" value="NZ_CP039690.1"/>
</dbReference>
<dbReference type="InterPro" id="IPR019285">
    <property type="entry name" value="DUF2336"/>
</dbReference>